<gene>
    <name evidence="2" type="ORF">TRFO_40165</name>
</gene>
<sequence>MSGLFKLSLDDTAFQRVFQSFEDKLNRHEEMIMNLQRLLQQKPGRNELDKIREDLRNEFADKMQQMQSDMFDHIDDRVSKIEKHVNEQLCGLTEVTQLAQRLSLTEEVSNRNQSSISELQNHIQSIATSYGGINGAKPLLNDSLQRVLNGSTNLVVNNFKNIFESINKMKTDLKQCQDDLNKVIEDEANKKLNLEKELFDLSEFDPQPDFTCNWKEMPELPKLNKFEHIVESIEYLYGLVPKLQGYMIAMHNKIVDNADGLQNAMDKDTLDRLFDKLRRAVLEMDQDLAELKQGVGKNLTKKDVLQIINEVLKLDEAEQGTSIGGVKCIACGRDMPAVNGAMTETEANKRMGLPPNSIAFINNMGASTQLFSSLNSLKNGINEAPKAMKSFHACKVSKRPISRPS</sequence>
<organism evidence="2 3">
    <name type="scientific">Tritrichomonas foetus</name>
    <dbReference type="NCBI Taxonomy" id="1144522"/>
    <lineage>
        <taxon>Eukaryota</taxon>
        <taxon>Metamonada</taxon>
        <taxon>Parabasalia</taxon>
        <taxon>Tritrichomonadida</taxon>
        <taxon>Tritrichomonadidae</taxon>
        <taxon>Tritrichomonas</taxon>
    </lineage>
</organism>
<feature type="coiled-coil region" evidence="1">
    <location>
        <begin position="18"/>
        <end position="65"/>
    </location>
</feature>
<dbReference type="EMBL" id="MLAK01001389">
    <property type="protein sequence ID" value="OHS93576.1"/>
    <property type="molecule type" value="Genomic_DNA"/>
</dbReference>
<evidence type="ECO:0000313" key="3">
    <source>
        <dbReference type="Proteomes" id="UP000179807"/>
    </source>
</evidence>
<keyword evidence="3" id="KW-1185">Reference proteome</keyword>
<reference evidence="2" key="1">
    <citation type="submission" date="2016-10" db="EMBL/GenBank/DDBJ databases">
        <authorList>
            <person name="Benchimol M."/>
            <person name="Almeida L.G."/>
            <person name="Vasconcelos A.T."/>
            <person name="Perreira-Neves A."/>
            <person name="Rosa I.A."/>
            <person name="Tasca T."/>
            <person name="Bogo M.R."/>
            <person name="de Souza W."/>
        </authorList>
    </citation>
    <scope>NUCLEOTIDE SEQUENCE [LARGE SCALE GENOMIC DNA]</scope>
    <source>
        <strain evidence="2">K</strain>
    </source>
</reference>
<name>A0A1J4J297_9EUKA</name>
<accession>A0A1J4J297</accession>
<dbReference type="RefSeq" id="XP_068346713.1">
    <property type="nucleotide sequence ID" value="XM_068513039.1"/>
</dbReference>
<comment type="caution">
    <text evidence="2">The sequence shown here is derived from an EMBL/GenBank/DDBJ whole genome shotgun (WGS) entry which is preliminary data.</text>
</comment>
<proteinExistence type="predicted"/>
<dbReference type="OrthoDB" id="10551394at2759"/>
<dbReference type="VEuPathDB" id="TrichDB:TRFO_40165"/>
<evidence type="ECO:0000256" key="1">
    <source>
        <dbReference type="SAM" id="Coils"/>
    </source>
</evidence>
<protein>
    <submittedName>
        <fullName evidence="2">Uncharacterized protein</fullName>
    </submittedName>
</protein>
<keyword evidence="1" id="KW-0175">Coiled coil</keyword>
<dbReference type="GeneID" id="94847743"/>
<dbReference type="AlphaFoldDB" id="A0A1J4J297"/>
<feature type="coiled-coil region" evidence="1">
    <location>
        <begin position="166"/>
        <end position="197"/>
    </location>
</feature>
<dbReference type="Proteomes" id="UP000179807">
    <property type="component" value="Unassembled WGS sequence"/>
</dbReference>
<evidence type="ECO:0000313" key="2">
    <source>
        <dbReference type="EMBL" id="OHS93576.1"/>
    </source>
</evidence>